<dbReference type="EMBL" id="HE965806">
    <property type="protein sequence ID" value="CCJ56013.1"/>
    <property type="molecule type" value="Genomic_DNA"/>
</dbReference>
<evidence type="ECO:0000256" key="2">
    <source>
        <dbReference type="ARBA" id="ARBA00022723"/>
    </source>
</evidence>
<dbReference type="AlphaFoldDB" id="A0A0C6PBJ9"/>
<feature type="domain" description="Rieske" evidence="6">
    <location>
        <begin position="47"/>
        <end position="142"/>
    </location>
</feature>
<evidence type="ECO:0000259" key="6">
    <source>
        <dbReference type="PROSITE" id="PS51296"/>
    </source>
</evidence>
<dbReference type="RefSeq" id="WP_010927098.1">
    <property type="nucleotide sequence ID" value="NC_019382.1"/>
</dbReference>
<keyword evidence="1" id="KW-0001">2Fe-2S</keyword>
<dbReference type="Pfam" id="PF00355">
    <property type="entry name" value="Rieske"/>
    <property type="match status" value="1"/>
</dbReference>
<gene>
    <name evidence="7" type="ORF">BN112_4099</name>
</gene>
<keyword evidence="3" id="KW-0560">Oxidoreductase</keyword>
<dbReference type="InterPro" id="IPR017941">
    <property type="entry name" value="Rieske_2Fe-2S"/>
</dbReference>
<keyword evidence="4" id="KW-0408">Iron</keyword>
<dbReference type="InterPro" id="IPR050584">
    <property type="entry name" value="Cholesterol_7-desaturase"/>
</dbReference>
<dbReference type="Proteomes" id="UP000007564">
    <property type="component" value="Chromosome"/>
</dbReference>
<reference evidence="7 8" key="1">
    <citation type="journal article" date="2012" name="BMC Genomics">
        <title>Comparative genomics of the classical Bordetella subspecies: the evolution and exchange of virulence-associated diversity amongst closely related pathogens.</title>
        <authorList>
            <person name="Park J."/>
            <person name="Zhang Y."/>
            <person name="Buboltz A.M."/>
            <person name="Zhang X."/>
            <person name="Schuster S.C."/>
            <person name="Ahuja U."/>
            <person name="Liu M."/>
            <person name="Miller J.F."/>
            <person name="Sebaihia M."/>
            <person name="Bentley S.D."/>
            <person name="Parkhill J."/>
            <person name="Harvill E.T."/>
        </authorList>
    </citation>
    <scope>NUCLEOTIDE SEQUENCE [LARGE SCALE GENOMIC DNA]</scope>
    <source>
        <strain evidence="7 8">253</strain>
    </source>
</reference>
<evidence type="ECO:0000313" key="8">
    <source>
        <dbReference type="Proteomes" id="UP000007564"/>
    </source>
</evidence>
<dbReference type="PANTHER" id="PTHR21266">
    <property type="entry name" value="IRON-SULFUR DOMAIN CONTAINING PROTEIN"/>
    <property type="match status" value="1"/>
</dbReference>
<dbReference type="SUPFAM" id="SSF55961">
    <property type="entry name" value="Bet v1-like"/>
    <property type="match status" value="1"/>
</dbReference>
<dbReference type="InterPro" id="IPR036922">
    <property type="entry name" value="Rieske_2Fe-2S_sf"/>
</dbReference>
<dbReference type="Gene3D" id="3.90.380.10">
    <property type="entry name" value="Naphthalene 1,2-dioxygenase Alpha Subunit, Chain A, domain 1"/>
    <property type="match status" value="1"/>
</dbReference>
<dbReference type="PROSITE" id="PS51296">
    <property type="entry name" value="RIESKE"/>
    <property type="match status" value="1"/>
</dbReference>
<dbReference type="KEGG" id="bbh:BN112_4099"/>
<evidence type="ECO:0000313" key="7">
    <source>
        <dbReference type="EMBL" id="CCJ56013.1"/>
    </source>
</evidence>
<evidence type="ECO:0000256" key="3">
    <source>
        <dbReference type="ARBA" id="ARBA00023002"/>
    </source>
</evidence>
<sequence length="478" mass="53270">MSTTNAASTEQPLKFAGYRKRDMPAHDAELTSTMPGTPMGEYMRQYWQPVCLSEELRDVPKAIRILGENLVAFRDKSGNIGVMHRHCAHRGASLEFGVIQQHGIRCCYHGWHYGVDGTLLEAPCEHDDTRLRQTVCQGAYPAFERDGLVFAYMGPPENQPPFPEYDTYTLPKGTKLVPFSNVYPCNWLQVHENIMDHMHTAVLHNHMVVEGVDAEVSAGVTLEGFGDMPVMQWHPTRSGNGIVFVAGRRLPQDRVWVRITEMNLPNYLQIGSLVPTAARERHSTSGCTRWHVPVDDTNMIIFGWRHFNAEVDPDGMGCEADCGVDKIDFLVGQTGNRSYDEAQRAPGDWEALTSQRPIAVHALENPGASDVGVYMFRKLLRDALHGKTKPDPAYAQLLASGQSLPLYAQDSVLYAKQREDTAEDRKLINELGRKVLDIMRAADGLAAAERDAFVRAELDRIDDGVGKQIVAQALAMEA</sequence>
<dbReference type="Gene3D" id="2.102.10.10">
    <property type="entry name" value="Rieske [2Fe-2S] iron-sulphur domain"/>
    <property type="match status" value="1"/>
</dbReference>
<evidence type="ECO:0000256" key="4">
    <source>
        <dbReference type="ARBA" id="ARBA00023004"/>
    </source>
</evidence>
<name>A0A0C6PBJ9_BORBO</name>
<evidence type="ECO:0000256" key="5">
    <source>
        <dbReference type="ARBA" id="ARBA00023014"/>
    </source>
</evidence>
<dbReference type="GO" id="GO:0051213">
    <property type="term" value="F:dioxygenase activity"/>
    <property type="evidence" value="ECO:0007669"/>
    <property type="project" value="UniProtKB-KW"/>
</dbReference>
<dbReference type="GeneID" id="93205648"/>
<dbReference type="GO" id="GO:0005506">
    <property type="term" value="F:iron ion binding"/>
    <property type="evidence" value="ECO:0007669"/>
    <property type="project" value="InterPro"/>
</dbReference>
<dbReference type="CDD" id="cd03479">
    <property type="entry name" value="Rieske_RO_Alpha_PhDO_like"/>
    <property type="match status" value="1"/>
</dbReference>
<dbReference type="SUPFAM" id="SSF50022">
    <property type="entry name" value="ISP domain"/>
    <property type="match status" value="1"/>
</dbReference>
<proteinExistence type="predicted"/>
<accession>A0A0C6PBJ9</accession>
<dbReference type="HOGENOM" id="CLU_039484_2_2_4"/>
<dbReference type="GO" id="GO:0051537">
    <property type="term" value="F:2 iron, 2 sulfur cluster binding"/>
    <property type="evidence" value="ECO:0007669"/>
    <property type="project" value="UniProtKB-KW"/>
</dbReference>
<keyword evidence="7" id="KW-0223">Dioxygenase</keyword>
<keyword evidence="5" id="KW-0411">Iron-sulfur</keyword>
<dbReference type="PANTHER" id="PTHR21266:SF59">
    <property type="entry name" value="BLR4922 PROTEIN"/>
    <property type="match status" value="1"/>
</dbReference>
<dbReference type="PROSITE" id="PS00570">
    <property type="entry name" value="RING_HYDROXYL_ALPHA"/>
    <property type="match status" value="1"/>
</dbReference>
<protein>
    <submittedName>
        <fullName evidence="7">Putative dioxygenase</fullName>
    </submittedName>
</protein>
<keyword evidence="2" id="KW-0479">Metal-binding</keyword>
<dbReference type="OrthoDB" id="9790995at2"/>
<dbReference type="InterPro" id="IPR015881">
    <property type="entry name" value="ARHD_Rieske_2Fe_2S"/>
</dbReference>
<evidence type="ECO:0000256" key="1">
    <source>
        <dbReference type="ARBA" id="ARBA00022714"/>
    </source>
</evidence>
<organism evidence="7 8">
    <name type="scientific">Bordetella bronchiseptica 253</name>
    <dbReference type="NCBI Taxonomy" id="568707"/>
    <lineage>
        <taxon>Bacteria</taxon>
        <taxon>Pseudomonadati</taxon>
        <taxon>Pseudomonadota</taxon>
        <taxon>Betaproteobacteria</taxon>
        <taxon>Burkholderiales</taxon>
        <taxon>Alcaligenaceae</taxon>
        <taxon>Bordetella</taxon>
    </lineage>
</organism>